<dbReference type="HOGENOM" id="CLU_052344_0_2_10"/>
<dbReference type="RefSeq" id="WP_009126554.1">
    <property type="nucleotide sequence ID" value="NZ_GL882689.1"/>
</dbReference>
<gene>
    <name evidence="7" type="primary">murI</name>
    <name evidence="8" type="ORF">HMPREF9446_03335</name>
</gene>
<dbReference type="PANTHER" id="PTHR21198">
    <property type="entry name" value="GLUTAMATE RACEMASE"/>
    <property type="match status" value="1"/>
</dbReference>
<evidence type="ECO:0000256" key="5">
    <source>
        <dbReference type="ARBA" id="ARBA00023235"/>
    </source>
</evidence>
<evidence type="ECO:0000256" key="2">
    <source>
        <dbReference type="ARBA" id="ARBA00013090"/>
    </source>
</evidence>
<evidence type="ECO:0000256" key="4">
    <source>
        <dbReference type="ARBA" id="ARBA00022984"/>
    </source>
</evidence>
<dbReference type="GO" id="GO:0071555">
    <property type="term" value="P:cell wall organization"/>
    <property type="evidence" value="ECO:0007669"/>
    <property type="project" value="UniProtKB-KW"/>
</dbReference>
<dbReference type="UniPathway" id="UPA00219"/>
<feature type="binding site" evidence="7">
    <location>
        <begin position="199"/>
        <end position="200"/>
    </location>
    <ligand>
        <name>substrate</name>
    </ligand>
</feature>
<dbReference type="HAMAP" id="MF_00258">
    <property type="entry name" value="Glu_racemase"/>
    <property type="match status" value="1"/>
</dbReference>
<comment type="catalytic activity">
    <reaction evidence="1 7">
        <text>L-glutamate = D-glutamate</text>
        <dbReference type="Rhea" id="RHEA:12813"/>
        <dbReference type="ChEBI" id="CHEBI:29985"/>
        <dbReference type="ChEBI" id="CHEBI:29986"/>
        <dbReference type="EC" id="5.1.1.3"/>
    </reaction>
</comment>
<dbReference type="GeneID" id="86050728"/>
<dbReference type="InterPro" id="IPR018187">
    <property type="entry name" value="Asp/Glu_racemase_AS_1"/>
</dbReference>
<keyword evidence="6 7" id="KW-0961">Cell wall biogenesis/degradation</keyword>
<evidence type="ECO:0000256" key="7">
    <source>
        <dbReference type="HAMAP-Rule" id="MF_00258"/>
    </source>
</evidence>
<dbReference type="EMBL" id="AFBN01000096">
    <property type="protein sequence ID" value="EGF52126.1"/>
    <property type="molecule type" value="Genomic_DNA"/>
</dbReference>
<proteinExistence type="inferred from homology"/>
<dbReference type="AlphaFoldDB" id="F3PX47"/>
<dbReference type="EC" id="5.1.1.3" evidence="2 7"/>
<evidence type="ECO:0000256" key="3">
    <source>
        <dbReference type="ARBA" id="ARBA00022960"/>
    </source>
</evidence>
<dbReference type="Pfam" id="PF01177">
    <property type="entry name" value="Asp_Glu_race"/>
    <property type="match status" value="1"/>
</dbReference>
<dbReference type="GO" id="GO:0008360">
    <property type="term" value="P:regulation of cell shape"/>
    <property type="evidence" value="ECO:0007669"/>
    <property type="project" value="UniProtKB-KW"/>
</dbReference>
<keyword evidence="5 7" id="KW-0413">Isomerase</keyword>
<evidence type="ECO:0000313" key="8">
    <source>
        <dbReference type="EMBL" id="EGF52126.1"/>
    </source>
</evidence>
<feature type="binding site" evidence="7">
    <location>
        <begin position="16"/>
        <end position="17"/>
    </location>
    <ligand>
        <name>substrate</name>
    </ligand>
</feature>
<dbReference type="PROSITE" id="PS00923">
    <property type="entry name" value="ASP_GLU_RACEMASE_1"/>
    <property type="match status" value="1"/>
</dbReference>
<comment type="caution">
    <text evidence="8">The sequence shown here is derived from an EMBL/GenBank/DDBJ whole genome shotgun (WGS) entry which is preliminary data.</text>
</comment>
<dbReference type="Gene3D" id="3.40.50.1860">
    <property type="match status" value="2"/>
</dbReference>
<feature type="active site" description="Proton donor/acceptor" evidence="7">
    <location>
        <position position="198"/>
    </location>
</feature>
<sequence length="281" mass="31518">MKQMLPSTPGPIGVFDSGYGGLTILSKIRETLPEYDYIYLGDNARTPYGTRSFEIVYEFTLQAVTKLFEMGCHLVILACNTASAKALRSIQINDLPRLDPMRRVLGVIRPTVECIGNITQSRHIGVLATAGTIKSQSYPLEVHKLFPDIKVSGEACPLWVPLVENNEARGDGTDYFIRKYIDELLAKDNQIDTVILGCTHYPILLPKIRQYMPSGITTVAQGEFVAKSLKDYLQRHPEMDKKCTKGGRCVYRTTEAEDKFIESASTFLNEAIKVERISLEF</sequence>
<dbReference type="InterPro" id="IPR004391">
    <property type="entry name" value="Glu_race"/>
</dbReference>
<feature type="binding site" evidence="7">
    <location>
        <begin position="80"/>
        <end position="81"/>
    </location>
    <ligand>
        <name>substrate</name>
    </ligand>
</feature>
<accession>F3PX47</accession>
<dbReference type="NCBIfam" id="TIGR00067">
    <property type="entry name" value="glut_race"/>
    <property type="match status" value="1"/>
</dbReference>
<reference evidence="8 9" key="1">
    <citation type="submission" date="2011-02" db="EMBL/GenBank/DDBJ databases">
        <authorList>
            <person name="Weinstock G."/>
            <person name="Sodergren E."/>
            <person name="Clifton S."/>
            <person name="Fulton L."/>
            <person name="Fulton B."/>
            <person name="Courtney L."/>
            <person name="Fronick C."/>
            <person name="Harrison M."/>
            <person name="Strong C."/>
            <person name="Farmer C."/>
            <person name="Delahaunty K."/>
            <person name="Markovic C."/>
            <person name="Hall O."/>
            <person name="Minx P."/>
            <person name="Tomlinson C."/>
            <person name="Mitreva M."/>
            <person name="Hou S."/>
            <person name="Chen J."/>
            <person name="Wollam A."/>
            <person name="Pepin K.H."/>
            <person name="Johnson M."/>
            <person name="Bhonagiri V."/>
            <person name="Zhang X."/>
            <person name="Suruliraj S."/>
            <person name="Warren W."/>
            <person name="Chinwalla A."/>
            <person name="Mardis E.R."/>
            <person name="Wilson R.K."/>
        </authorList>
    </citation>
    <scope>NUCLEOTIDE SEQUENCE [LARGE SCALE GENOMIC DNA]</scope>
    <source>
        <strain evidence="8 9">YIT 12057</strain>
    </source>
</reference>
<dbReference type="Proteomes" id="UP000003416">
    <property type="component" value="Unassembled WGS sequence"/>
</dbReference>
<dbReference type="PANTHER" id="PTHR21198:SF2">
    <property type="entry name" value="GLUTAMATE RACEMASE"/>
    <property type="match status" value="1"/>
</dbReference>
<dbReference type="eggNOG" id="COG0796">
    <property type="taxonomic scope" value="Bacteria"/>
</dbReference>
<evidence type="ECO:0000256" key="6">
    <source>
        <dbReference type="ARBA" id="ARBA00023316"/>
    </source>
</evidence>
<dbReference type="FunFam" id="3.40.50.1860:FF:000001">
    <property type="entry name" value="Glutamate racemase"/>
    <property type="match status" value="1"/>
</dbReference>
<dbReference type="PROSITE" id="PS00924">
    <property type="entry name" value="ASP_GLU_RACEMASE_2"/>
    <property type="match status" value="1"/>
</dbReference>
<dbReference type="SUPFAM" id="SSF53681">
    <property type="entry name" value="Aspartate/glutamate racemase"/>
    <property type="match status" value="2"/>
</dbReference>
<keyword evidence="4 7" id="KW-0573">Peptidoglycan synthesis</keyword>
<name>F3PX47_9BACE</name>
<feature type="binding site" evidence="7">
    <location>
        <begin position="48"/>
        <end position="49"/>
    </location>
    <ligand>
        <name>substrate</name>
    </ligand>
</feature>
<comment type="function">
    <text evidence="7">Provides the (R)-glutamate required for cell wall biosynthesis.</text>
</comment>
<comment type="similarity">
    <text evidence="7">Belongs to the aspartate/glutamate racemases family.</text>
</comment>
<dbReference type="InterPro" id="IPR001920">
    <property type="entry name" value="Asp/Glu_race"/>
</dbReference>
<dbReference type="GO" id="GO:0008881">
    <property type="term" value="F:glutamate racemase activity"/>
    <property type="evidence" value="ECO:0007669"/>
    <property type="project" value="UniProtKB-UniRule"/>
</dbReference>
<comment type="pathway">
    <text evidence="7">Cell wall biogenesis; peptidoglycan biosynthesis.</text>
</comment>
<dbReference type="InterPro" id="IPR033134">
    <property type="entry name" value="Asp/Glu_racemase_AS_2"/>
</dbReference>
<keyword evidence="3 7" id="KW-0133">Cell shape</keyword>
<evidence type="ECO:0000313" key="9">
    <source>
        <dbReference type="Proteomes" id="UP000003416"/>
    </source>
</evidence>
<protein>
    <recommendedName>
        <fullName evidence="2 7">Glutamate racemase</fullName>
        <ecNumber evidence="2 7">5.1.1.3</ecNumber>
    </recommendedName>
</protein>
<dbReference type="InterPro" id="IPR015942">
    <property type="entry name" value="Asp/Glu/hydantoin_racemase"/>
</dbReference>
<evidence type="ECO:0000256" key="1">
    <source>
        <dbReference type="ARBA" id="ARBA00001602"/>
    </source>
</evidence>
<dbReference type="STRING" id="763034.HMPREF9446_03335"/>
<keyword evidence="9" id="KW-1185">Reference proteome</keyword>
<feature type="active site" description="Proton donor/acceptor" evidence="7">
    <location>
        <position position="79"/>
    </location>
</feature>
<organism evidence="8 9">
    <name type="scientific">Bacteroides fluxus YIT 12057</name>
    <dbReference type="NCBI Taxonomy" id="763034"/>
    <lineage>
        <taxon>Bacteria</taxon>
        <taxon>Pseudomonadati</taxon>
        <taxon>Bacteroidota</taxon>
        <taxon>Bacteroidia</taxon>
        <taxon>Bacteroidales</taxon>
        <taxon>Bacteroidaceae</taxon>
        <taxon>Bacteroides</taxon>
    </lineage>
</organism>
<dbReference type="GO" id="GO:0009252">
    <property type="term" value="P:peptidoglycan biosynthetic process"/>
    <property type="evidence" value="ECO:0007669"/>
    <property type="project" value="UniProtKB-UniRule"/>
</dbReference>